<dbReference type="GeneID" id="30145457"/>
<dbReference type="GO" id="GO:0043328">
    <property type="term" value="P:protein transport to vacuole involved in ubiquitin-dependent protein catabolic process via the multivesicular body sorting pathway"/>
    <property type="evidence" value="ECO:0007669"/>
    <property type="project" value="EnsemblFungi"/>
</dbReference>
<name>A0A1E3QZ14_9ASCO</name>
<dbReference type="OrthoDB" id="10252926at2759"/>
<keyword evidence="1" id="KW-0175">Coiled coil</keyword>
<feature type="coiled-coil region" evidence="1">
    <location>
        <begin position="16"/>
        <end position="50"/>
    </location>
</feature>
<protein>
    <submittedName>
        <fullName evidence="3">Uncharacterized protein</fullName>
    </submittedName>
</protein>
<dbReference type="GO" id="GO:0000815">
    <property type="term" value="C:ESCRT III complex"/>
    <property type="evidence" value="ECO:0007669"/>
    <property type="project" value="EnsemblFungi"/>
</dbReference>
<dbReference type="STRING" id="984486.A0A1E3QZ14"/>
<organism evidence="3 4">
    <name type="scientific">Babjeviella inositovora NRRL Y-12698</name>
    <dbReference type="NCBI Taxonomy" id="984486"/>
    <lineage>
        <taxon>Eukaryota</taxon>
        <taxon>Fungi</taxon>
        <taxon>Dikarya</taxon>
        <taxon>Ascomycota</taxon>
        <taxon>Saccharomycotina</taxon>
        <taxon>Pichiomycetes</taxon>
        <taxon>Serinales incertae sedis</taxon>
        <taxon>Babjeviella</taxon>
    </lineage>
</organism>
<keyword evidence="4" id="KW-1185">Reference proteome</keyword>
<feature type="region of interest" description="Disordered" evidence="2">
    <location>
        <begin position="201"/>
        <end position="226"/>
    </location>
</feature>
<gene>
    <name evidence="3" type="ORF">BABINDRAFT_159352</name>
</gene>
<dbReference type="GO" id="GO:0070676">
    <property type="term" value="P:intralumenal vesicle formation"/>
    <property type="evidence" value="ECO:0007669"/>
    <property type="project" value="EnsemblFungi"/>
</dbReference>
<feature type="compositionally biased region" description="Basic and acidic residues" evidence="2">
    <location>
        <begin position="216"/>
        <end position="226"/>
    </location>
</feature>
<dbReference type="Gene3D" id="6.10.140.1230">
    <property type="match status" value="1"/>
</dbReference>
<dbReference type="GO" id="GO:0045053">
    <property type="term" value="P:protein retention in Golgi apparatus"/>
    <property type="evidence" value="ECO:0007669"/>
    <property type="project" value="EnsemblFungi"/>
</dbReference>
<dbReference type="RefSeq" id="XP_018988183.1">
    <property type="nucleotide sequence ID" value="XM_019127604.1"/>
</dbReference>
<proteinExistence type="predicted"/>
<evidence type="ECO:0000256" key="1">
    <source>
        <dbReference type="SAM" id="Coils"/>
    </source>
</evidence>
<dbReference type="Proteomes" id="UP000094336">
    <property type="component" value="Unassembled WGS sequence"/>
</dbReference>
<dbReference type="PANTHER" id="PTHR10476">
    <property type="entry name" value="CHARGED MULTIVESICULAR BODY PROTEIN"/>
    <property type="match status" value="1"/>
</dbReference>
<evidence type="ECO:0000313" key="3">
    <source>
        <dbReference type="EMBL" id="ODQ82855.1"/>
    </source>
</evidence>
<sequence length="226" mass="25643">MSQLFEWAFGKRLTPQEQLRKNQRSLDKAQRELQREITKLQQQGKGLQTAIKKSVKLGEPGTAKIQAKDLIRTNRQVTKFMQLKTQLQTISLRIQATRSTTAMSLSLTEATRLLNGINRTTNFPQLSKIIQEFQKENEMMDYKNEMMDDIMDDAIGDEMEDEDEEADELVNKIIDELDVDMNTKLNATPNDIKVAVAEEAGPQMQAVGGDPADDDLQARLDSLKRG</sequence>
<dbReference type="AlphaFoldDB" id="A0A1E3QZ14"/>
<evidence type="ECO:0000313" key="4">
    <source>
        <dbReference type="Proteomes" id="UP000094336"/>
    </source>
</evidence>
<dbReference type="EMBL" id="KV454426">
    <property type="protein sequence ID" value="ODQ82855.1"/>
    <property type="molecule type" value="Genomic_DNA"/>
</dbReference>
<accession>A0A1E3QZ14</accession>
<dbReference type="InterPro" id="IPR005024">
    <property type="entry name" value="Snf7_fam"/>
</dbReference>
<dbReference type="GO" id="GO:1904669">
    <property type="term" value="P:ATP export"/>
    <property type="evidence" value="ECO:0007669"/>
    <property type="project" value="EnsemblFungi"/>
</dbReference>
<dbReference type="Pfam" id="PF03357">
    <property type="entry name" value="Snf7"/>
    <property type="match status" value="1"/>
</dbReference>
<reference evidence="4" key="1">
    <citation type="submission" date="2016-05" db="EMBL/GenBank/DDBJ databases">
        <title>Comparative genomics of biotechnologically important yeasts.</title>
        <authorList>
            <consortium name="DOE Joint Genome Institute"/>
            <person name="Riley R."/>
            <person name="Haridas S."/>
            <person name="Wolfe K.H."/>
            <person name="Lopes M.R."/>
            <person name="Hittinger C.T."/>
            <person name="Goker M."/>
            <person name="Salamov A."/>
            <person name="Wisecaver J."/>
            <person name="Long T.M."/>
            <person name="Aerts A.L."/>
            <person name="Barry K."/>
            <person name="Choi C."/>
            <person name="Clum A."/>
            <person name="Coughlan A.Y."/>
            <person name="Deshpande S."/>
            <person name="Douglass A.P."/>
            <person name="Hanson S.J."/>
            <person name="Klenk H.-P."/>
            <person name="Labutti K."/>
            <person name="Lapidus A."/>
            <person name="Lindquist E."/>
            <person name="Lipzen A."/>
            <person name="Meier-Kolthoff J.P."/>
            <person name="Ohm R.A."/>
            <person name="Otillar R.P."/>
            <person name="Pangilinan J."/>
            <person name="Peng Y."/>
            <person name="Rokas A."/>
            <person name="Rosa C.A."/>
            <person name="Scheuner C."/>
            <person name="Sibirny A.A."/>
            <person name="Slot J.C."/>
            <person name="Stielow J.B."/>
            <person name="Sun H."/>
            <person name="Kurtzman C.P."/>
            <person name="Blackwell M."/>
            <person name="Grigoriev I.V."/>
            <person name="Jeffries T.W."/>
        </authorList>
    </citation>
    <scope>NUCLEOTIDE SEQUENCE [LARGE SCALE GENOMIC DNA]</scope>
    <source>
        <strain evidence="4">NRRL Y-12698</strain>
    </source>
</reference>
<evidence type="ECO:0000256" key="2">
    <source>
        <dbReference type="SAM" id="MobiDB-lite"/>
    </source>
</evidence>